<protein>
    <recommendedName>
        <fullName evidence="7">DNA mismatch repair protein MutH</fullName>
    </recommendedName>
    <alternativeName>
        <fullName evidence="7">Methyl-directed mismatch repair protein</fullName>
    </alternativeName>
</protein>
<evidence type="ECO:0000256" key="5">
    <source>
        <dbReference type="ARBA" id="ARBA00022801"/>
    </source>
</evidence>
<dbReference type="InterPro" id="IPR037057">
    <property type="entry name" value="DNA_rep_MutH/T2_RE_sf"/>
</dbReference>
<dbReference type="CDD" id="cd00583">
    <property type="entry name" value="MutH-like"/>
    <property type="match status" value="1"/>
</dbReference>
<feature type="domain" description="DNA mismatch repair MutH/Type II restriction enzyme Sau3AI" evidence="8">
    <location>
        <begin position="62"/>
        <end position="160"/>
    </location>
</feature>
<keyword evidence="4 7" id="KW-0227">DNA damage</keyword>
<comment type="subcellular location">
    <subcellularLocation>
        <location evidence="7">Cytoplasm</location>
    </subcellularLocation>
</comment>
<dbReference type="Pfam" id="PF02976">
    <property type="entry name" value="MutH"/>
    <property type="match status" value="1"/>
</dbReference>
<keyword evidence="2 7" id="KW-0540">Nuclease</keyword>
<evidence type="ECO:0000256" key="7">
    <source>
        <dbReference type="HAMAP-Rule" id="MF_00759"/>
    </source>
</evidence>
<keyword evidence="3 7" id="KW-0255">Endonuclease</keyword>
<comment type="similarity">
    <text evidence="7">Belongs to the MutH family.</text>
</comment>
<dbReference type="Proteomes" id="UP000286976">
    <property type="component" value="Unassembled WGS sequence"/>
</dbReference>
<dbReference type="SMART" id="SM00927">
    <property type="entry name" value="MutH"/>
    <property type="match status" value="1"/>
</dbReference>
<evidence type="ECO:0000256" key="4">
    <source>
        <dbReference type="ARBA" id="ARBA00022763"/>
    </source>
</evidence>
<sequence length="231" mass="25452">MPSSHFPQPASTPPATEAELLVRAQALAGYSLGQLAEQAGWITPTHLRAAKGWAGQLIELYLGATAGSRQEQDFPELGVELKTIPINEQGMPLETTYVCIAPLLHLSGVQWQQSNVHNKLQRVLWVPLDGRRHIPPGDRLIGPSVLWSPTAEQNRQLQQDWEEITELIVLGQIEQITARTGTVLQLRPKAADGSVLTDAIGPEGRTIQTRPRGYYLKKPFTHQLLTEALGI</sequence>
<evidence type="ECO:0000313" key="10">
    <source>
        <dbReference type="Proteomes" id="UP000286976"/>
    </source>
</evidence>
<evidence type="ECO:0000256" key="6">
    <source>
        <dbReference type="ARBA" id="ARBA00023204"/>
    </source>
</evidence>
<proteinExistence type="inferred from homology"/>
<dbReference type="GO" id="GO:0016787">
    <property type="term" value="F:hydrolase activity"/>
    <property type="evidence" value="ECO:0007669"/>
    <property type="project" value="UniProtKB-KW"/>
</dbReference>
<dbReference type="GO" id="GO:0006298">
    <property type="term" value="P:mismatch repair"/>
    <property type="evidence" value="ECO:0007669"/>
    <property type="project" value="UniProtKB-UniRule"/>
</dbReference>
<dbReference type="RefSeq" id="WP_126757170.1">
    <property type="nucleotide sequence ID" value="NZ_PIPQ01000002.1"/>
</dbReference>
<keyword evidence="10" id="KW-1185">Reference proteome</keyword>
<gene>
    <name evidence="7" type="primary">mutH</name>
    <name evidence="9" type="ORF">CWE15_06015</name>
</gene>
<dbReference type="GO" id="GO:0006304">
    <property type="term" value="P:DNA modification"/>
    <property type="evidence" value="ECO:0007669"/>
    <property type="project" value="InterPro"/>
</dbReference>
<dbReference type="AlphaFoldDB" id="A0A432X7Y1"/>
<evidence type="ECO:0000313" key="9">
    <source>
        <dbReference type="EMBL" id="RUO42955.1"/>
    </source>
</evidence>
<dbReference type="GO" id="GO:0003677">
    <property type="term" value="F:DNA binding"/>
    <property type="evidence" value="ECO:0007669"/>
    <property type="project" value="InterPro"/>
</dbReference>
<name>A0A432X7Y1_9GAMM</name>
<comment type="caution">
    <text evidence="9">The sequence shown here is derived from an EMBL/GenBank/DDBJ whole genome shotgun (WGS) entry which is preliminary data.</text>
</comment>
<keyword evidence="5 7" id="KW-0378">Hydrolase</keyword>
<evidence type="ECO:0000256" key="1">
    <source>
        <dbReference type="ARBA" id="ARBA00022490"/>
    </source>
</evidence>
<dbReference type="InterPro" id="IPR011337">
    <property type="entry name" value="DNA_rep_MutH/RE_typeII_Sau3AI"/>
</dbReference>
<dbReference type="GO" id="GO:0004519">
    <property type="term" value="F:endonuclease activity"/>
    <property type="evidence" value="ECO:0007669"/>
    <property type="project" value="UniProtKB-UniRule"/>
</dbReference>
<dbReference type="InterPro" id="IPR011335">
    <property type="entry name" value="Restrct_endonuc-II-like"/>
</dbReference>
<keyword evidence="6 7" id="KW-0234">DNA repair</keyword>
<dbReference type="HAMAP" id="MF_00759">
    <property type="entry name" value="MutH"/>
    <property type="match status" value="1"/>
</dbReference>
<dbReference type="SUPFAM" id="SSF52980">
    <property type="entry name" value="Restriction endonuclease-like"/>
    <property type="match status" value="1"/>
</dbReference>
<dbReference type="NCBIfam" id="NF003458">
    <property type="entry name" value="PRK05070.1"/>
    <property type="match status" value="1"/>
</dbReference>
<evidence type="ECO:0000256" key="3">
    <source>
        <dbReference type="ARBA" id="ARBA00022759"/>
    </source>
</evidence>
<accession>A0A432X7Y1</accession>
<evidence type="ECO:0000259" key="8">
    <source>
        <dbReference type="SMART" id="SM00927"/>
    </source>
</evidence>
<dbReference type="GO" id="GO:0005737">
    <property type="term" value="C:cytoplasm"/>
    <property type="evidence" value="ECO:0007669"/>
    <property type="project" value="UniProtKB-SubCell"/>
</dbReference>
<evidence type="ECO:0000256" key="2">
    <source>
        <dbReference type="ARBA" id="ARBA00022722"/>
    </source>
</evidence>
<keyword evidence="1 7" id="KW-0963">Cytoplasm</keyword>
<dbReference type="InterPro" id="IPR004230">
    <property type="entry name" value="DNA_mismatch_repair_MutH"/>
</dbReference>
<reference evidence="9 10" key="1">
    <citation type="journal article" date="2011" name="Front. Microbiol.">
        <title>Genomic signatures of strain selection and enhancement in Bacillus atrophaeus var. globigii, a historical biowarfare simulant.</title>
        <authorList>
            <person name="Gibbons H.S."/>
            <person name="Broomall S.M."/>
            <person name="McNew L.A."/>
            <person name="Daligault H."/>
            <person name="Chapman C."/>
            <person name="Bruce D."/>
            <person name="Karavis M."/>
            <person name="Krepps M."/>
            <person name="McGregor P.A."/>
            <person name="Hong C."/>
            <person name="Park K.H."/>
            <person name="Akmal A."/>
            <person name="Feldman A."/>
            <person name="Lin J.S."/>
            <person name="Chang W.E."/>
            <person name="Higgs B.W."/>
            <person name="Demirev P."/>
            <person name="Lindquist J."/>
            <person name="Liem A."/>
            <person name="Fochler E."/>
            <person name="Read T.D."/>
            <person name="Tapia R."/>
            <person name="Johnson S."/>
            <person name="Bishop-Lilly K.A."/>
            <person name="Detter C."/>
            <person name="Han C."/>
            <person name="Sozhamannan S."/>
            <person name="Rosenzweig C.N."/>
            <person name="Skowronski E.W."/>
        </authorList>
    </citation>
    <scope>NUCLEOTIDE SEQUENCE [LARGE SCALE GENOMIC DNA]</scope>
    <source>
        <strain evidence="9 10">AIT1</strain>
    </source>
</reference>
<dbReference type="NCBIfam" id="TIGR02248">
    <property type="entry name" value="mutH_TIGR"/>
    <property type="match status" value="1"/>
</dbReference>
<comment type="function">
    <text evidence="7">Sequence-specific endonuclease that cleaves unmethylated GATC sequences. It is involved in DNA mismatch repair.</text>
</comment>
<dbReference type="Gene3D" id="3.40.600.10">
    <property type="entry name" value="DNA mismatch repair MutH/Restriction endonuclease, type II"/>
    <property type="match status" value="1"/>
</dbReference>
<dbReference type="EMBL" id="PIPQ01000002">
    <property type="protein sequence ID" value="RUO42955.1"/>
    <property type="molecule type" value="Genomic_DNA"/>
</dbReference>
<organism evidence="9 10">
    <name type="scientific">Aliidiomarina taiwanensis</name>
    <dbReference type="NCBI Taxonomy" id="946228"/>
    <lineage>
        <taxon>Bacteria</taxon>
        <taxon>Pseudomonadati</taxon>
        <taxon>Pseudomonadota</taxon>
        <taxon>Gammaproteobacteria</taxon>
        <taxon>Alteromonadales</taxon>
        <taxon>Idiomarinaceae</taxon>
        <taxon>Aliidiomarina</taxon>
    </lineage>
</organism>
<dbReference type="OrthoDB" id="5634909at2"/>